<accession>A0A2H0VN24</accession>
<protein>
    <recommendedName>
        <fullName evidence="3">Transposase IS204/IS1001/IS1096/IS1165 DDE domain-containing protein</fullName>
    </recommendedName>
</protein>
<dbReference type="AlphaFoldDB" id="A0A2H0VN24"/>
<dbReference type="Proteomes" id="UP000230730">
    <property type="component" value="Unassembled WGS sequence"/>
</dbReference>
<evidence type="ECO:0008006" key="3">
    <source>
        <dbReference type="Google" id="ProtNLM"/>
    </source>
</evidence>
<sequence>MFSETLLTRRPDTEAGQDLLEIVKYLNSIRNHNEKEIWLRWFSRWEERYLTFVNQRSRTTDGTKHWWYTHKNVRKVYRSLATSLGHLFLYLDHPGLEKDTNGLEAEFTHLKQKLSVHKGLKHHRKINLIKWYFYLKSQS</sequence>
<evidence type="ECO:0000313" key="2">
    <source>
        <dbReference type="Proteomes" id="UP000230730"/>
    </source>
</evidence>
<gene>
    <name evidence="1" type="ORF">COT86_02395</name>
</gene>
<reference evidence="2" key="1">
    <citation type="submission" date="2017-09" db="EMBL/GenBank/DDBJ databases">
        <title>Depth-based differentiation of microbial function through sediment-hosted aquifers and enrichment of novel symbionts in the deep terrestrial subsurface.</title>
        <authorList>
            <person name="Probst A.J."/>
            <person name="Ladd B."/>
            <person name="Jarett J.K."/>
            <person name="Geller-Mcgrath D.E."/>
            <person name="Sieber C.M.K."/>
            <person name="Emerson J.B."/>
            <person name="Anantharaman K."/>
            <person name="Thomas B.C."/>
            <person name="Malmstrom R."/>
            <person name="Stieglmeier M."/>
            <person name="Klingl A."/>
            <person name="Woyke T."/>
            <person name="Ryan C.M."/>
            <person name="Banfield J.F."/>
        </authorList>
    </citation>
    <scope>NUCLEOTIDE SEQUENCE [LARGE SCALE GENOMIC DNA]</scope>
</reference>
<comment type="caution">
    <text evidence="1">The sequence shown here is derived from an EMBL/GenBank/DDBJ whole genome shotgun (WGS) entry which is preliminary data.</text>
</comment>
<proteinExistence type="predicted"/>
<dbReference type="EMBL" id="PFAE01000039">
    <property type="protein sequence ID" value="PIR99739.1"/>
    <property type="molecule type" value="Genomic_DNA"/>
</dbReference>
<evidence type="ECO:0000313" key="1">
    <source>
        <dbReference type="EMBL" id="PIR99739.1"/>
    </source>
</evidence>
<name>A0A2H0VN24_9BACT</name>
<organism evidence="1 2">
    <name type="scientific">Candidatus Collierbacteria bacterium CG10_big_fil_rev_8_21_14_0_10_43_36</name>
    <dbReference type="NCBI Taxonomy" id="1974534"/>
    <lineage>
        <taxon>Bacteria</taxon>
        <taxon>Candidatus Collieribacteriota</taxon>
    </lineage>
</organism>